<organism evidence="1 2">
    <name type="scientific">Streptomyces finlayi</name>
    <dbReference type="NCBI Taxonomy" id="67296"/>
    <lineage>
        <taxon>Bacteria</taxon>
        <taxon>Bacillati</taxon>
        <taxon>Actinomycetota</taxon>
        <taxon>Actinomycetes</taxon>
        <taxon>Kitasatosporales</taxon>
        <taxon>Streptomycetaceae</taxon>
        <taxon>Streptomyces</taxon>
    </lineage>
</organism>
<reference evidence="2" key="1">
    <citation type="submission" date="2019-10" db="EMBL/GenBank/DDBJ databases">
        <title>Antimicrobial potential of Antarctic Bacteria.</title>
        <authorList>
            <person name="Benaud N."/>
            <person name="Edwards R.J."/>
            <person name="Ferrari B.C."/>
        </authorList>
    </citation>
    <scope>NUCLEOTIDE SEQUENCE [LARGE SCALE GENOMIC DNA]</scope>
    <source>
        <strain evidence="2">NBSH44</strain>
    </source>
</reference>
<sequence length="74" mass="7928">MPMPPIIIHAPTPSGGRIVTVHAKGRDERLGLAHSDHDVIVFLADAGLLDPERVLDNPAVVTWEGAEAHSYEPA</sequence>
<evidence type="ECO:0000313" key="2">
    <source>
        <dbReference type="Proteomes" id="UP000515307"/>
    </source>
</evidence>
<keyword evidence="2" id="KW-1185">Reference proteome</keyword>
<dbReference type="EMBL" id="CP045702">
    <property type="protein sequence ID" value="QNE79007.1"/>
    <property type="molecule type" value="Genomic_DNA"/>
</dbReference>
<proteinExistence type="predicted"/>
<accession>A0A7G7BUJ2</accession>
<dbReference type="KEGG" id="sfiy:F0344_01225"/>
<protein>
    <submittedName>
        <fullName evidence="1">Uncharacterized protein</fullName>
    </submittedName>
</protein>
<name>A0A7G7BUJ2_9ACTN</name>
<gene>
    <name evidence="1" type="ORF">F0344_01225</name>
</gene>
<dbReference type="Proteomes" id="UP000515307">
    <property type="component" value="Chromosome"/>
</dbReference>
<evidence type="ECO:0000313" key="1">
    <source>
        <dbReference type="EMBL" id="QNE79007.1"/>
    </source>
</evidence>
<dbReference type="AlphaFoldDB" id="A0A7G7BUJ2"/>